<dbReference type="Proteomes" id="UP001162156">
    <property type="component" value="Unassembled WGS sequence"/>
</dbReference>
<gene>
    <name evidence="2" type="ORF">NQ314_014404</name>
</gene>
<comment type="caution">
    <text evidence="2">The sequence shown here is derived from an EMBL/GenBank/DDBJ whole genome shotgun (WGS) entry which is preliminary data.</text>
</comment>
<dbReference type="SUPFAM" id="SSF56219">
    <property type="entry name" value="DNase I-like"/>
    <property type="match status" value="1"/>
</dbReference>
<protein>
    <recommendedName>
        <fullName evidence="1">Endonuclease/exonuclease/phosphatase domain-containing protein</fullName>
    </recommendedName>
</protein>
<dbReference type="InterPro" id="IPR052560">
    <property type="entry name" value="RdDP_mobile_element"/>
</dbReference>
<reference evidence="2" key="1">
    <citation type="journal article" date="2023" name="Insect Mol. Biol.">
        <title>Genome sequencing provides insights into the evolution of gene families encoding plant cell wall-degrading enzymes in longhorned beetles.</title>
        <authorList>
            <person name="Shin N.R."/>
            <person name="Okamura Y."/>
            <person name="Kirsch R."/>
            <person name="Pauchet Y."/>
        </authorList>
    </citation>
    <scope>NUCLEOTIDE SEQUENCE</scope>
    <source>
        <strain evidence="2">RBIC_L_NR</strain>
    </source>
</reference>
<dbReference type="PANTHER" id="PTHR36688:SF2">
    <property type="entry name" value="ENDONUCLEASE_EXONUCLEASE_PHOSPHATASE DOMAIN-CONTAINING PROTEIN"/>
    <property type="match status" value="1"/>
</dbReference>
<dbReference type="InterPro" id="IPR036691">
    <property type="entry name" value="Endo/exonu/phosph_ase_sf"/>
</dbReference>
<evidence type="ECO:0000313" key="2">
    <source>
        <dbReference type="EMBL" id="KAJ8932819.1"/>
    </source>
</evidence>
<name>A0AAV8X256_9CUCU</name>
<evidence type="ECO:0000313" key="3">
    <source>
        <dbReference type="Proteomes" id="UP001162156"/>
    </source>
</evidence>
<dbReference type="PANTHER" id="PTHR36688">
    <property type="entry name" value="ENDO/EXONUCLEASE/PHOSPHATASE DOMAIN-CONTAINING PROTEIN"/>
    <property type="match status" value="1"/>
</dbReference>
<evidence type="ECO:0000259" key="1">
    <source>
        <dbReference type="Pfam" id="PF14529"/>
    </source>
</evidence>
<feature type="domain" description="Endonuclease/exonuclease/phosphatase" evidence="1">
    <location>
        <begin position="8"/>
        <end position="106"/>
    </location>
</feature>
<dbReference type="GO" id="GO:0003824">
    <property type="term" value="F:catalytic activity"/>
    <property type="evidence" value="ECO:0007669"/>
    <property type="project" value="InterPro"/>
</dbReference>
<sequence>MDEFIEALNLLHNSIKGQSKPTVVAGDFNAKAPEWSATKGDSRGEYLAEWAAELDYLVLNESGVPTFARQGSSSVIDLTFASSNIVRELVDWQVLDRETLSDHKYLEYKLVERGTTSHQRQYGGWNFKKIREEELLRKLEEGVTEAIEQTPEVLVAVVAQACDAAMPRKKTGGRRRQVYWWTEGIASLRKECIAARRRLDRGRRRDEIVNDLNKIGYANAKKTLRDAIKKAKDRCWKDICEDIDNNVWGEGYRIVTKRFRLVPDIAMPMERKESGPHYIQRRGVNLHPRSSLKYLGVWLDTGMNFSEHITRTAIRARETSAALGKLMPNVGGPKSSKRRVMGAVAHSIILYAAPIWEGAMRVEKMRLRLAGAQRIMALRVCSGYRTVSREALLVISSMPPIELLARERREVHEEMEGMTRRQARELAAGISQEARYRLIERTLKDVVVVDMKNHFKDIDEIASKLNLYNRKKNMHNEKVYFRDGIKWIRVDTYGCYYYKTTLDEMTPFYKVEEKEYI</sequence>
<dbReference type="Gene3D" id="3.60.10.10">
    <property type="entry name" value="Endonuclease/exonuclease/phosphatase"/>
    <property type="match status" value="1"/>
</dbReference>
<proteinExistence type="predicted"/>
<dbReference type="InterPro" id="IPR005135">
    <property type="entry name" value="Endo/exonuclease/phosphatase"/>
</dbReference>
<keyword evidence="3" id="KW-1185">Reference proteome</keyword>
<dbReference type="AlphaFoldDB" id="A0AAV8X256"/>
<dbReference type="Pfam" id="PF14529">
    <property type="entry name" value="Exo_endo_phos_2"/>
    <property type="match status" value="1"/>
</dbReference>
<accession>A0AAV8X256</accession>
<dbReference type="EMBL" id="JANEYF010003965">
    <property type="protein sequence ID" value="KAJ8932819.1"/>
    <property type="molecule type" value="Genomic_DNA"/>
</dbReference>
<organism evidence="2 3">
    <name type="scientific">Rhamnusium bicolor</name>
    <dbReference type="NCBI Taxonomy" id="1586634"/>
    <lineage>
        <taxon>Eukaryota</taxon>
        <taxon>Metazoa</taxon>
        <taxon>Ecdysozoa</taxon>
        <taxon>Arthropoda</taxon>
        <taxon>Hexapoda</taxon>
        <taxon>Insecta</taxon>
        <taxon>Pterygota</taxon>
        <taxon>Neoptera</taxon>
        <taxon>Endopterygota</taxon>
        <taxon>Coleoptera</taxon>
        <taxon>Polyphaga</taxon>
        <taxon>Cucujiformia</taxon>
        <taxon>Chrysomeloidea</taxon>
        <taxon>Cerambycidae</taxon>
        <taxon>Lepturinae</taxon>
        <taxon>Rhagiini</taxon>
        <taxon>Rhamnusium</taxon>
    </lineage>
</organism>